<dbReference type="Gene3D" id="3.40.250.10">
    <property type="entry name" value="Rhodanese-like domain"/>
    <property type="match status" value="1"/>
</dbReference>
<dbReference type="GO" id="GO:0008330">
    <property type="term" value="F:protein tyrosine/threonine phosphatase activity"/>
    <property type="evidence" value="ECO:0007669"/>
    <property type="project" value="TreeGrafter"/>
</dbReference>
<dbReference type="SMART" id="SM00450">
    <property type="entry name" value="RHOD"/>
    <property type="match status" value="1"/>
</dbReference>
<evidence type="ECO:0000313" key="9">
    <source>
        <dbReference type="EMBL" id="KRY32334.1"/>
    </source>
</evidence>
<dbReference type="GO" id="GO:0033550">
    <property type="term" value="F:MAP kinase tyrosine phosphatase activity"/>
    <property type="evidence" value="ECO:0007669"/>
    <property type="project" value="TreeGrafter"/>
</dbReference>
<keyword evidence="10" id="KW-1185">Reference proteome</keyword>
<evidence type="ECO:0000259" key="7">
    <source>
        <dbReference type="PROSITE" id="PS50056"/>
    </source>
</evidence>
<comment type="similarity">
    <text evidence="1">Belongs to the protein-tyrosine phosphatase family. Non-receptor class dual specificity subfamily.</text>
</comment>
<dbReference type="OrthoDB" id="165342at2759"/>
<evidence type="ECO:0000256" key="4">
    <source>
        <dbReference type="ARBA" id="ARBA00048336"/>
    </source>
</evidence>
<dbReference type="eggNOG" id="KOG1717">
    <property type="taxonomic scope" value="Eukaryota"/>
</dbReference>
<dbReference type="Proteomes" id="UP000054776">
    <property type="component" value="Unassembled WGS sequence"/>
</dbReference>
<sequence length="530" mass="57851">LYLTTMVEERRFVSSPWLATVLRGDQQPSTDQSKLSVIVDLRHPNDFQRRHIAGSVNLVLPTLLHKRLQRGTVAATSLLMDAVHSGDTVVLVDGGDSSISSLIYKRLQEENCHVFIFQDSVGQFLTEYPEFCVDASSENLASVAESDFLNCSTKVSVCVLTEMQALRLADVEAGDSEVTRLNNSTAPATATASGSSIGGSGGTRKLNRGPLRAQTISLIMPNSNNGSGSDATGQVVEPSSGPDYKVDSCSLFPVEIIPYLYLGNAANASDISVLQKYNINYVVNVTRNLPNAFENDARFKYLQIPIDDNWSQNLASHFPKAIQFINEARSKKCGVLVHCLAGISRSVTVTVAYLMQTLSLSLDDAYDMVKRHKPNISPNFDFLGQLVEFERRMVESRAASKAQTDEDHSQLGGAFCHTAALVVETKSTTFAPQAKTTLFISISRSVCESTSHIYCLSPALRKLLSAAFFFTASKRADDHSYNDPTTLICRLPFGRPAAAADDDDDDDQRGSFISFVCAINIRLTLATLTD</sequence>
<dbReference type="Pfam" id="PF00782">
    <property type="entry name" value="DSPc"/>
    <property type="match status" value="1"/>
</dbReference>
<evidence type="ECO:0000256" key="5">
    <source>
        <dbReference type="SAM" id="MobiDB-lite"/>
    </source>
</evidence>
<dbReference type="PRINTS" id="PR01908">
    <property type="entry name" value="ADSPHPHTASE"/>
</dbReference>
<dbReference type="Pfam" id="PF00581">
    <property type="entry name" value="Rhodanese"/>
    <property type="match status" value="1"/>
</dbReference>
<dbReference type="PANTHER" id="PTHR10159">
    <property type="entry name" value="DUAL SPECIFICITY PROTEIN PHOSPHATASE"/>
    <property type="match status" value="1"/>
</dbReference>
<proteinExistence type="inferred from homology"/>
<keyword evidence="2" id="KW-0378">Hydrolase</keyword>
<dbReference type="STRING" id="6334.A0A0V1B5Q5"/>
<dbReference type="InterPro" id="IPR020422">
    <property type="entry name" value="TYR_PHOSPHATASE_DUAL_dom"/>
</dbReference>
<dbReference type="GO" id="GO:0005829">
    <property type="term" value="C:cytosol"/>
    <property type="evidence" value="ECO:0007669"/>
    <property type="project" value="TreeGrafter"/>
</dbReference>
<feature type="non-terminal residue" evidence="9">
    <location>
        <position position="1"/>
    </location>
</feature>
<dbReference type="InterPro" id="IPR029021">
    <property type="entry name" value="Prot-tyrosine_phosphatase-like"/>
</dbReference>
<organism evidence="9 10">
    <name type="scientific">Trichinella spiralis</name>
    <name type="common">Trichina worm</name>
    <dbReference type="NCBI Taxonomy" id="6334"/>
    <lineage>
        <taxon>Eukaryota</taxon>
        <taxon>Metazoa</taxon>
        <taxon>Ecdysozoa</taxon>
        <taxon>Nematoda</taxon>
        <taxon>Enoplea</taxon>
        <taxon>Dorylaimia</taxon>
        <taxon>Trichinellida</taxon>
        <taxon>Trichinellidae</taxon>
        <taxon>Trichinella</taxon>
    </lineage>
</organism>
<dbReference type="SMART" id="SM00195">
    <property type="entry name" value="DSPc"/>
    <property type="match status" value="1"/>
</dbReference>
<dbReference type="Gene3D" id="3.90.190.10">
    <property type="entry name" value="Protein tyrosine phosphatase superfamily"/>
    <property type="match status" value="1"/>
</dbReference>
<dbReference type="SUPFAM" id="SSF52799">
    <property type="entry name" value="(Phosphotyrosine protein) phosphatases II"/>
    <property type="match status" value="1"/>
</dbReference>
<dbReference type="CDD" id="cd14566">
    <property type="entry name" value="DSP_MKP_classII"/>
    <property type="match status" value="1"/>
</dbReference>
<evidence type="ECO:0000259" key="8">
    <source>
        <dbReference type="PROSITE" id="PS50206"/>
    </source>
</evidence>
<dbReference type="GO" id="GO:0004722">
    <property type="term" value="F:protein serine/threonine phosphatase activity"/>
    <property type="evidence" value="ECO:0007669"/>
    <property type="project" value="UniProtKB-EC"/>
</dbReference>
<dbReference type="PROSITE" id="PS50206">
    <property type="entry name" value="RHODANESE_3"/>
    <property type="match status" value="1"/>
</dbReference>
<dbReference type="FunCoup" id="A0A0V1B5Q5">
    <property type="interactions" value="757"/>
</dbReference>
<dbReference type="InterPro" id="IPR001763">
    <property type="entry name" value="Rhodanese-like_dom"/>
</dbReference>
<dbReference type="PROSITE" id="PS50056">
    <property type="entry name" value="TYR_PHOSPHATASE_2"/>
    <property type="match status" value="1"/>
</dbReference>
<protein>
    <submittedName>
        <fullName evidence="9">Dual specificity protein phosphatase</fullName>
    </submittedName>
</protein>
<dbReference type="AlphaFoldDB" id="A0A0V1B5Q5"/>
<dbReference type="GO" id="GO:0043409">
    <property type="term" value="P:negative regulation of MAPK cascade"/>
    <property type="evidence" value="ECO:0007669"/>
    <property type="project" value="TreeGrafter"/>
</dbReference>
<dbReference type="InParanoid" id="A0A0V1B5Q5"/>
<evidence type="ECO:0000256" key="2">
    <source>
        <dbReference type="ARBA" id="ARBA00022801"/>
    </source>
</evidence>
<feature type="domain" description="Tyrosine-protein phosphatase" evidence="6">
    <location>
        <begin position="252"/>
        <end position="395"/>
    </location>
</feature>
<feature type="compositionally biased region" description="Low complexity" evidence="5">
    <location>
        <begin position="184"/>
        <end position="195"/>
    </location>
</feature>
<dbReference type="EMBL" id="JYDH01000100">
    <property type="protein sequence ID" value="KRY32334.1"/>
    <property type="molecule type" value="Genomic_DNA"/>
</dbReference>
<comment type="caution">
    <text evidence="9">The sequence shown here is derived from an EMBL/GenBank/DDBJ whole genome shotgun (WGS) entry which is preliminary data.</text>
</comment>
<feature type="domain" description="Tyrosine specific protein phosphatases" evidence="7">
    <location>
        <begin position="316"/>
        <end position="376"/>
    </location>
</feature>
<evidence type="ECO:0000313" key="10">
    <source>
        <dbReference type="Proteomes" id="UP000054776"/>
    </source>
</evidence>
<dbReference type="GO" id="GO:0017017">
    <property type="term" value="F:MAP kinase tyrosine/serine/threonine phosphatase activity"/>
    <property type="evidence" value="ECO:0007669"/>
    <property type="project" value="InterPro"/>
</dbReference>
<keyword evidence="3" id="KW-0904">Protein phosphatase</keyword>
<reference evidence="9 10" key="1">
    <citation type="submission" date="2015-01" db="EMBL/GenBank/DDBJ databases">
        <title>Evolution of Trichinella species and genotypes.</title>
        <authorList>
            <person name="Korhonen P.K."/>
            <person name="Edoardo P."/>
            <person name="Giuseppe L.R."/>
            <person name="Gasser R.B."/>
        </authorList>
    </citation>
    <scope>NUCLEOTIDE SEQUENCE [LARGE SCALE GENOMIC DNA]</scope>
    <source>
        <strain evidence="9">ISS3</strain>
    </source>
</reference>
<dbReference type="InterPro" id="IPR036873">
    <property type="entry name" value="Rhodanese-like_dom_sf"/>
</dbReference>
<dbReference type="InterPro" id="IPR008343">
    <property type="entry name" value="MKP"/>
</dbReference>
<feature type="domain" description="Rhodanese" evidence="8">
    <location>
        <begin position="37"/>
        <end position="133"/>
    </location>
</feature>
<comment type="catalytic activity">
    <reaction evidence="4">
        <text>O-phospho-L-threonyl-[protein] + H2O = L-threonyl-[protein] + phosphate</text>
        <dbReference type="Rhea" id="RHEA:47004"/>
        <dbReference type="Rhea" id="RHEA-COMP:11060"/>
        <dbReference type="Rhea" id="RHEA-COMP:11605"/>
        <dbReference type="ChEBI" id="CHEBI:15377"/>
        <dbReference type="ChEBI" id="CHEBI:30013"/>
        <dbReference type="ChEBI" id="CHEBI:43474"/>
        <dbReference type="ChEBI" id="CHEBI:61977"/>
        <dbReference type="EC" id="3.1.3.16"/>
    </reaction>
</comment>
<dbReference type="InterPro" id="IPR000340">
    <property type="entry name" value="Dual-sp_phosphatase_cat-dom"/>
</dbReference>
<evidence type="ECO:0000259" key="6">
    <source>
        <dbReference type="PROSITE" id="PS50054"/>
    </source>
</evidence>
<dbReference type="SUPFAM" id="SSF52821">
    <property type="entry name" value="Rhodanese/Cell cycle control phosphatase"/>
    <property type="match status" value="1"/>
</dbReference>
<evidence type="ECO:0000256" key="1">
    <source>
        <dbReference type="ARBA" id="ARBA00008601"/>
    </source>
</evidence>
<accession>A0A0V1B5Q5</accession>
<dbReference type="PRINTS" id="PR01764">
    <property type="entry name" value="MAPKPHPHTASE"/>
</dbReference>
<evidence type="ECO:0000256" key="3">
    <source>
        <dbReference type="ARBA" id="ARBA00022912"/>
    </source>
</evidence>
<gene>
    <name evidence="9" type="primary">Dusp7</name>
    <name evidence="9" type="ORF">T01_6660</name>
</gene>
<name>A0A0V1B5Q5_TRISP</name>
<dbReference type="InterPro" id="IPR000387">
    <property type="entry name" value="Tyr_Pase_dom"/>
</dbReference>
<feature type="region of interest" description="Disordered" evidence="5">
    <location>
        <begin position="183"/>
        <end position="207"/>
    </location>
</feature>
<dbReference type="PANTHER" id="PTHR10159:SF519">
    <property type="entry name" value="DUAL SPECIFICITY PROTEIN PHOSPHATASE MPK3"/>
    <property type="match status" value="1"/>
</dbReference>
<dbReference type="FunFam" id="3.90.190.10:FF:000004">
    <property type="entry name" value="Protein phosphatase Slingshot homolog 2"/>
    <property type="match status" value="1"/>
</dbReference>
<dbReference type="PROSITE" id="PS50054">
    <property type="entry name" value="TYR_PHOSPHATASE_DUAL"/>
    <property type="match status" value="1"/>
</dbReference>